<evidence type="ECO:0000256" key="1">
    <source>
        <dbReference type="PROSITE-ProRule" id="PRU00169"/>
    </source>
</evidence>
<protein>
    <submittedName>
        <fullName evidence="3">Histidine kinase</fullName>
    </submittedName>
</protein>
<keyword evidence="3" id="KW-0808">Transferase</keyword>
<dbReference type="AlphaFoldDB" id="A0A2U3AMC9"/>
<dbReference type="GO" id="GO:0016301">
    <property type="term" value="F:kinase activity"/>
    <property type="evidence" value="ECO:0007669"/>
    <property type="project" value="UniProtKB-KW"/>
</dbReference>
<comment type="caution">
    <text evidence="3">The sequence shown here is derived from an EMBL/GenBank/DDBJ whole genome shotgun (WGS) entry which is preliminary data.</text>
</comment>
<dbReference type="SMART" id="SM00448">
    <property type="entry name" value="REC"/>
    <property type="match status" value="1"/>
</dbReference>
<gene>
    <name evidence="3" type="ORF">DEX24_07150</name>
</gene>
<proteinExistence type="predicted"/>
<keyword evidence="1" id="KW-0597">Phosphoprotein</keyword>
<dbReference type="InterPro" id="IPR052048">
    <property type="entry name" value="ST_Response_Regulator"/>
</dbReference>
<accession>A0A2U3AMC9</accession>
<reference evidence="3 4" key="1">
    <citation type="submission" date="2018-05" db="EMBL/GenBank/DDBJ databases">
        <title>Kurthia sibirica genome sequence.</title>
        <authorList>
            <person name="Maclea K.S."/>
            <person name="Goen A.E."/>
        </authorList>
    </citation>
    <scope>NUCLEOTIDE SEQUENCE [LARGE SCALE GENOMIC DNA]</scope>
    <source>
        <strain evidence="3 4">ATCC 49154</strain>
    </source>
</reference>
<dbReference type="Gene3D" id="3.40.50.2300">
    <property type="match status" value="1"/>
</dbReference>
<dbReference type="Pfam" id="PF00072">
    <property type="entry name" value="Response_reg"/>
    <property type="match status" value="1"/>
</dbReference>
<dbReference type="InterPro" id="IPR011006">
    <property type="entry name" value="CheY-like_superfamily"/>
</dbReference>
<evidence type="ECO:0000313" key="3">
    <source>
        <dbReference type="EMBL" id="PWI25678.1"/>
    </source>
</evidence>
<keyword evidence="3" id="KW-0418">Kinase</keyword>
<dbReference type="OrthoDB" id="1684633at2"/>
<dbReference type="EMBL" id="QFVR01000007">
    <property type="protein sequence ID" value="PWI25678.1"/>
    <property type="molecule type" value="Genomic_DNA"/>
</dbReference>
<sequence length="299" mass="34321">MRYFIVDDDAASRRMLKTIILEGDMGVVIGESDSGETAIPQILTSDPDFVLIDLLMPHLDGIETIDELRNQGFRGHFIMLSQVVNKEMVGEAYEKGVEFFIHKPINRIEVQSILKKTSERFVLKKSLMTIRKSIMNFEADTEEESHRTQKDVALSILNDMGIVGEVGSDDILNILMYLAERKDHSMQIPALKDLYEVIASNNKVSNVDIMKESKAIEQRIRRTISSAMNNLSTLGVVDYTNPEFEYYAPRYFDFSEIRSIMKIIQNDGTPTKMKVNVKKFLQVLYIDMNEKYNNPMKKI</sequence>
<feature type="modified residue" description="4-aspartylphosphate" evidence="1">
    <location>
        <position position="53"/>
    </location>
</feature>
<dbReference type="Pfam" id="PF08664">
    <property type="entry name" value="YcbB"/>
    <property type="match status" value="1"/>
</dbReference>
<name>A0A2U3AMC9_9BACL</name>
<keyword evidence="4" id="KW-1185">Reference proteome</keyword>
<organism evidence="3 4">
    <name type="scientific">Kurthia sibirica</name>
    <dbReference type="NCBI Taxonomy" id="202750"/>
    <lineage>
        <taxon>Bacteria</taxon>
        <taxon>Bacillati</taxon>
        <taxon>Bacillota</taxon>
        <taxon>Bacilli</taxon>
        <taxon>Bacillales</taxon>
        <taxon>Caryophanaceae</taxon>
        <taxon>Kurthia</taxon>
    </lineage>
</organism>
<dbReference type="RefSeq" id="WP_109305732.1">
    <property type="nucleotide sequence ID" value="NZ_BJUF01000013.1"/>
</dbReference>
<dbReference type="SUPFAM" id="SSF52172">
    <property type="entry name" value="CheY-like"/>
    <property type="match status" value="1"/>
</dbReference>
<evidence type="ECO:0000259" key="2">
    <source>
        <dbReference type="PROSITE" id="PS50110"/>
    </source>
</evidence>
<dbReference type="InterPro" id="IPR001789">
    <property type="entry name" value="Sig_transdc_resp-reg_receiver"/>
</dbReference>
<feature type="domain" description="Response regulatory" evidence="2">
    <location>
        <begin position="2"/>
        <end position="118"/>
    </location>
</feature>
<dbReference type="PANTHER" id="PTHR43228">
    <property type="entry name" value="TWO-COMPONENT RESPONSE REGULATOR"/>
    <property type="match status" value="1"/>
</dbReference>
<dbReference type="PANTHER" id="PTHR43228:SF8">
    <property type="entry name" value="TRANSCRIPTIONAL REGULATORY PROTEIN GLNL"/>
    <property type="match status" value="1"/>
</dbReference>
<dbReference type="PROSITE" id="PS50110">
    <property type="entry name" value="RESPONSE_REGULATORY"/>
    <property type="match status" value="1"/>
</dbReference>
<dbReference type="Proteomes" id="UP000245938">
    <property type="component" value="Unassembled WGS sequence"/>
</dbReference>
<dbReference type="InterPro" id="IPR013972">
    <property type="entry name" value="YcbB"/>
</dbReference>
<evidence type="ECO:0000313" key="4">
    <source>
        <dbReference type="Proteomes" id="UP000245938"/>
    </source>
</evidence>
<dbReference type="GO" id="GO:0000160">
    <property type="term" value="P:phosphorelay signal transduction system"/>
    <property type="evidence" value="ECO:0007669"/>
    <property type="project" value="InterPro"/>
</dbReference>